<sequence>MPRNLDQVRLAVVHFNPCRSRRIRETFSEWLPSLGGIAKAVRVYELVLDNDRPEIDGSTVIYGNRRDHWLWQKEALINVALRECPPDIRYFGWLDHDMVTVNPRWLVDAMAMIDRGTKAVQLFRTIKYLEADRRWKNDIPGRVSTGEEMRGNPGGLWLADRAFMDAIGGLQSCHIVGGGDQWFYFGLARYFGEKYLSRRAIMCESLQRELDAYVERMGRHSPSAGFVDATTYHLWHGNMGHRQYESREKILQRNAFDPAQDVRINADGILEWSSDKPDLHQEVRDYFHRRRDDDE</sequence>
<organism evidence="1 2">
    <name type="scientific">Roseiconus nitratireducens</name>
    <dbReference type="NCBI Taxonomy" id="2605748"/>
    <lineage>
        <taxon>Bacteria</taxon>
        <taxon>Pseudomonadati</taxon>
        <taxon>Planctomycetota</taxon>
        <taxon>Planctomycetia</taxon>
        <taxon>Pirellulales</taxon>
        <taxon>Pirellulaceae</taxon>
        <taxon>Roseiconus</taxon>
    </lineage>
</organism>
<gene>
    <name evidence="1" type="ORF">FYK55_03715</name>
</gene>
<reference evidence="1 2" key="1">
    <citation type="submission" date="2019-08" db="EMBL/GenBank/DDBJ databases">
        <authorList>
            <person name="Dhanesh K."/>
            <person name="Kumar G."/>
            <person name="Sasikala C."/>
            <person name="Venkata Ramana C."/>
        </authorList>
    </citation>
    <scope>NUCLEOTIDE SEQUENCE [LARGE SCALE GENOMIC DNA]</scope>
    <source>
        <strain evidence="1 2">JC645</strain>
    </source>
</reference>
<dbReference type="EMBL" id="VWOX01000002">
    <property type="protein sequence ID" value="KAA5546025.1"/>
    <property type="molecule type" value="Genomic_DNA"/>
</dbReference>
<name>A0A5M6DL08_9BACT</name>
<evidence type="ECO:0008006" key="3">
    <source>
        <dbReference type="Google" id="ProtNLM"/>
    </source>
</evidence>
<dbReference type="AlphaFoldDB" id="A0A5M6DL08"/>
<dbReference type="InterPro" id="IPR029044">
    <property type="entry name" value="Nucleotide-diphossugar_trans"/>
</dbReference>
<proteinExistence type="predicted"/>
<evidence type="ECO:0000313" key="1">
    <source>
        <dbReference type="EMBL" id="KAA5546025.1"/>
    </source>
</evidence>
<protein>
    <recommendedName>
        <fullName evidence="3">Glycosyltransferase</fullName>
    </recommendedName>
</protein>
<dbReference type="SUPFAM" id="SSF53448">
    <property type="entry name" value="Nucleotide-diphospho-sugar transferases"/>
    <property type="match status" value="1"/>
</dbReference>
<comment type="caution">
    <text evidence="1">The sequence shown here is derived from an EMBL/GenBank/DDBJ whole genome shotgun (WGS) entry which is preliminary data.</text>
</comment>
<dbReference type="RefSeq" id="WP_150075013.1">
    <property type="nucleotide sequence ID" value="NZ_VWOX01000002.1"/>
</dbReference>
<accession>A0A5M6DL08</accession>
<evidence type="ECO:0000313" key="2">
    <source>
        <dbReference type="Proteomes" id="UP000324479"/>
    </source>
</evidence>
<dbReference type="Proteomes" id="UP000324479">
    <property type="component" value="Unassembled WGS sequence"/>
</dbReference>
<keyword evidence="2" id="KW-1185">Reference proteome</keyword>